<evidence type="ECO:0008006" key="3">
    <source>
        <dbReference type="Google" id="ProtNLM"/>
    </source>
</evidence>
<dbReference type="RefSeq" id="WP_057815378.1">
    <property type="nucleotide sequence ID" value="NZ_CP031598.1"/>
</dbReference>
<organism evidence="1 2">
    <name type="scientific">Roseovarius indicus</name>
    <dbReference type="NCBI Taxonomy" id="540747"/>
    <lineage>
        <taxon>Bacteria</taxon>
        <taxon>Pseudomonadati</taxon>
        <taxon>Pseudomonadota</taxon>
        <taxon>Alphaproteobacteria</taxon>
        <taxon>Rhodobacterales</taxon>
        <taxon>Roseobacteraceae</taxon>
        <taxon>Roseovarius</taxon>
    </lineage>
</organism>
<dbReference type="Proteomes" id="UP000051401">
    <property type="component" value="Unassembled WGS sequence"/>
</dbReference>
<evidence type="ECO:0000313" key="1">
    <source>
        <dbReference type="EMBL" id="KRS18231.1"/>
    </source>
</evidence>
<comment type="caution">
    <text evidence="1">The sequence shown here is derived from an EMBL/GenBank/DDBJ whole genome shotgun (WGS) entry which is preliminary data.</text>
</comment>
<proteinExistence type="predicted"/>
<dbReference type="AlphaFoldDB" id="A0A0T5PA79"/>
<accession>A0A0T5PA79</accession>
<sequence length="81" mass="9499">MSKEKPTRQQIWRKRNPKKYACHLAAQNALRLGVIKRQPCEVCGGEKADMHHDDYSRPFDVRFLCRRHHKQHHAKGPKDGA</sequence>
<name>A0A0T5PA79_9RHOB</name>
<dbReference type="EMBL" id="LAXI01000004">
    <property type="protein sequence ID" value="KRS18231.1"/>
    <property type="molecule type" value="Genomic_DNA"/>
</dbReference>
<reference evidence="1 2" key="1">
    <citation type="submission" date="2015-04" db="EMBL/GenBank/DDBJ databases">
        <title>The draft genome sequence of Roseovarius indicus B108T.</title>
        <authorList>
            <person name="Li G."/>
            <person name="Lai Q."/>
            <person name="Shao Z."/>
            <person name="Yan P."/>
        </authorList>
    </citation>
    <scope>NUCLEOTIDE SEQUENCE [LARGE SCALE GENOMIC DNA]</scope>
    <source>
        <strain evidence="1 2">B108</strain>
    </source>
</reference>
<gene>
    <name evidence="1" type="ORF">XM52_08770</name>
</gene>
<dbReference type="OrthoDB" id="8278054at2"/>
<dbReference type="PATRIC" id="fig|540747.5.peg.4545"/>
<protein>
    <recommendedName>
        <fullName evidence="3">HNH endonuclease</fullName>
    </recommendedName>
</protein>
<keyword evidence="2" id="KW-1185">Reference proteome</keyword>
<evidence type="ECO:0000313" key="2">
    <source>
        <dbReference type="Proteomes" id="UP000051401"/>
    </source>
</evidence>